<keyword evidence="2" id="KW-0812">Transmembrane</keyword>
<gene>
    <name evidence="3" type="ORF">CGC50_08965</name>
</gene>
<feature type="transmembrane region" description="Helical" evidence="2">
    <location>
        <begin position="16"/>
        <end position="37"/>
    </location>
</feature>
<dbReference type="EMBL" id="CP022386">
    <property type="protein sequence ID" value="ATA87279.1"/>
    <property type="molecule type" value="Genomic_DNA"/>
</dbReference>
<evidence type="ECO:0000256" key="2">
    <source>
        <dbReference type="SAM" id="Phobius"/>
    </source>
</evidence>
<dbReference type="GeneID" id="84808683"/>
<keyword evidence="2" id="KW-1133">Transmembrane helix</keyword>
<evidence type="ECO:0000313" key="3">
    <source>
        <dbReference type="EMBL" id="ATA87279.1"/>
    </source>
</evidence>
<reference evidence="4" key="1">
    <citation type="submission" date="2017-06" db="EMBL/GenBank/DDBJ databases">
        <title>Capnocytophaga spp. assemblies.</title>
        <authorList>
            <person name="Gulvik C.A."/>
        </authorList>
    </citation>
    <scope>NUCLEOTIDE SEQUENCE [LARGE SCALE GENOMIC DNA]</scope>
    <source>
        <strain evidence="4">H1496</strain>
    </source>
</reference>
<sequence>MSAELQNAGLPEKKKGGGLIIALLSLGLVGAGGYAFYQSNEAKKNEEAILEKRDQVVKELEALQKDYDEAVTVSKQNADELADAKARIAQYIDSLKNMKADINVLFKYRDQVNVLKKERNRLLAINDSLRKYNVKVTQERDSTASALNVRTSQLDSVSQKARELSQVIDEGSILSLKSLTANGVKEKSGGRYVEKERSGATDKIKVCYTVGVNRIAPVGNRTFYVQVVSPNGITLGDNETVTVGDKTINYSAVKRFLYERNPVDVCEYISSVTKKYEGGTYQVYVFDDQLRELGKIDLSLR</sequence>
<dbReference type="OrthoDB" id="1115172at2"/>
<evidence type="ECO:0000313" key="4">
    <source>
        <dbReference type="Proteomes" id="UP000217250"/>
    </source>
</evidence>
<dbReference type="KEGG" id="cgh:CGC50_08965"/>
<evidence type="ECO:0008006" key="5">
    <source>
        <dbReference type="Google" id="ProtNLM"/>
    </source>
</evidence>
<dbReference type="AlphaFoldDB" id="A0A250FQ29"/>
<protein>
    <recommendedName>
        <fullName evidence="5">Chromosome partitioning protein ParA</fullName>
    </recommendedName>
</protein>
<feature type="coiled-coil region" evidence="1">
    <location>
        <begin position="46"/>
        <end position="101"/>
    </location>
</feature>
<organism evidence="3 4">
    <name type="scientific">Capnocytophaga gingivalis</name>
    <dbReference type="NCBI Taxonomy" id="1017"/>
    <lineage>
        <taxon>Bacteria</taxon>
        <taxon>Pseudomonadati</taxon>
        <taxon>Bacteroidota</taxon>
        <taxon>Flavobacteriia</taxon>
        <taxon>Flavobacteriales</taxon>
        <taxon>Flavobacteriaceae</taxon>
        <taxon>Capnocytophaga</taxon>
    </lineage>
</organism>
<keyword evidence="2" id="KW-0472">Membrane</keyword>
<name>A0A250FQ29_9FLAO</name>
<accession>A0A250FQ29</accession>
<evidence type="ECO:0000256" key="1">
    <source>
        <dbReference type="SAM" id="Coils"/>
    </source>
</evidence>
<dbReference type="Proteomes" id="UP000217250">
    <property type="component" value="Chromosome"/>
</dbReference>
<keyword evidence="1" id="KW-0175">Coiled coil</keyword>
<proteinExistence type="predicted"/>
<dbReference type="RefSeq" id="WP_095910557.1">
    <property type="nucleotide sequence ID" value="NZ_CAUOUD010000048.1"/>
</dbReference>